<gene>
    <name evidence="1" type="ORF">J2S08_002617</name>
</gene>
<sequence length="61" mass="7029">MSDWFRPTGQGKLLESTSHEEKVLFFFEDVGHKGVATGQGKLRQRYIARRKAVSFSRTLRS</sequence>
<evidence type="ECO:0000313" key="1">
    <source>
        <dbReference type="EMBL" id="MDQ0176759.1"/>
    </source>
</evidence>
<comment type="caution">
    <text evidence="1">The sequence shown here is derived from an EMBL/GenBank/DDBJ whole genome shotgun (WGS) entry which is preliminary data.</text>
</comment>
<dbReference type="EMBL" id="JAUSTT010000015">
    <property type="protein sequence ID" value="MDQ0176759.1"/>
    <property type="molecule type" value="Genomic_DNA"/>
</dbReference>
<reference evidence="1 2" key="1">
    <citation type="submission" date="2023-07" db="EMBL/GenBank/DDBJ databases">
        <title>Genomic Encyclopedia of Type Strains, Phase IV (KMG-IV): sequencing the most valuable type-strain genomes for metagenomic binning, comparative biology and taxonomic classification.</title>
        <authorList>
            <person name="Goeker M."/>
        </authorList>
    </citation>
    <scope>NUCLEOTIDE SEQUENCE [LARGE SCALE GENOMIC DNA]</scope>
    <source>
        <strain evidence="1 2">DSM 23837</strain>
    </source>
</reference>
<name>A0ABT9WU54_9BACI</name>
<evidence type="ECO:0000313" key="2">
    <source>
        <dbReference type="Proteomes" id="UP001223586"/>
    </source>
</evidence>
<organism evidence="1 2">
    <name type="scientific">Bacillus chungangensis</name>
    <dbReference type="NCBI Taxonomy" id="587633"/>
    <lineage>
        <taxon>Bacteria</taxon>
        <taxon>Bacillati</taxon>
        <taxon>Bacillota</taxon>
        <taxon>Bacilli</taxon>
        <taxon>Bacillales</taxon>
        <taxon>Bacillaceae</taxon>
        <taxon>Bacillus</taxon>
    </lineage>
</organism>
<protein>
    <submittedName>
        <fullName evidence="1">Uncharacterized protein</fullName>
    </submittedName>
</protein>
<accession>A0ABT9WU54</accession>
<keyword evidence="2" id="KW-1185">Reference proteome</keyword>
<dbReference type="Proteomes" id="UP001223586">
    <property type="component" value="Unassembled WGS sequence"/>
</dbReference>
<dbReference type="RefSeq" id="WP_307230167.1">
    <property type="nucleotide sequence ID" value="NZ_JAUSTT010000015.1"/>
</dbReference>
<proteinExistence type="predicted"/>